<evidence type="ECO:0000313" key="2">
    <source>
        <dbReference type="EMBL" id="KAK9766717.1"/>
    </source>
</evidence>
<dbReference type="InterPro" id="IPR029058">
    <property type="entry name" value="AB_hydrolase_fold"/>
</dbReference>
<gene>
    <name evidence="2" type="ORF">K7432_004023</name>
</gene>
<organism evidence="2 3">
    <name type="scientific">Basidiobolus ranarum</name>
    <dbReference type="NCBI Taxonomy" id="34480"/>
    <lineage>
        <taxon>Eukaryota</taxon>
        <taxon>Fungi</taxon>
        <taxon>Fungi incertae sedis</taxon>
        <taxon>Zoopagomycota</taxon>
        <taxon>Entomophthoromycotina</taxon>
        <taxon>Basidiobolomycetes</taxon>
        <taxon>Basidiobolales</taxon>
        <taxon>Basidiobolaceae</taxon>
        <taxon>Basidiobolus</taxon>
    </lineage>
</organism>
<dbReference type="InterPro" id="IPR006624">
    <property type="entry name" value="Beta-propeller_rpt_TECPR"/>
</dbReference>
<evidence type="ECO:0000259" key="1">
    <source>
        <dbReference type="Pfam" id="PF01764"/>
    </source>
</evidence>
<dbReference type="Gene3D" id="3.40.50.1820">
    <property type="entry name" value="alpha/beta hydrolase"/>
    <property type="match status" value="1"/>
</dbReference>
<keyword evidence="3" id="KW-1185">Reference proteome</keyword>
<dbReference type="CDD" id="cd00519">
    <property type="entry name" value="Lipase_3"/>
    <property type="match status" value="1"/>
</dbReference>
<dbReference type="InterPro" id="IPR051218">
    <property type="entry name" value="Sec_MonoDiacylglyc_Lipase"/>
</dbReference>
<dbReference type="InterPro" id="IPR002921">
    <property type="entry name" value="Fungal_lipase-type"/>
</dbReference>
<dbReference type="PANTHER" id="PTHR45856">
    <property type="entry name" value="ALPHA/BETA-HYDROLASES SUPERFAMILY PROTEIN"/>
    <property type="match status" value="1"/>
</dbReference>
<dbReference type="Pfam" id="PF19193">
    <property type="entry name" value="Tectonin"/>
    <property type="match status" value="2"/>
</dbReference>
<protein>
    <recommendedName>
        <fullName evidence="1">Fungal lipase-type domain-containing protein</fullName>
    </recommendedName>
</protein>
<name>A0ABR2WZ06_9FUNG</name>
<evidence type="ECO:0000313" key="3">
    <source>
        <dbReference type="Proteomes" id="UP001479436"/>
    </source>
</evidence>
<comment type="caution">
    <text evidence="2">The sequence shown here is derived from an EMBL/GenBank/DDBJ whole genome shotgun (WGS) entry which is preliminary data.</text>
</comment>
<sequence length="1170" mass="133771">MSVVPQIRAFDTLTPTNETFKRLTIHEGSVIEGKTSFYLILYERPSNVEDTQALLTRHGIGVVECELDDIYEFYNAVNADSRTLFICRSSKDLYSPKVLCCSNVHKFELIEPSNGEKTILCIEDVKRKFEFTFNDSVEASHWIEAYLKPSTTDLDSKSNKRFQTSFKFKDKSDESEMDSLLEVRPDIKRQCLRLIRRLLRSWLFWKRLIRNRPRKIHLNSPFPAKSKNNFVFTHRLPMLLHWNHHIIMLTERNDLWCLDFTSESEPLWNRSWPKIPPTVLSCITISSDTIYALGINGNIYSISLGLREKNLSEWKEVKVSPEIPKNLQKIHDQNGTVYGITEDGAVWKFTLDNPYGSLSAQEFPNSKFSGIVSNYNSSEIGKDDILVYDSNSNVFSLDFTAQKSKRVLRGNVRMGQLTQLMLSCTERPMIFNIQESEKGTTQIHLNHLSMLRWNTLDLSLDHLLTHTILIPTQQGCKLIGVDSFNTIYTKSIHDLYESKPWVENWILPMPEKASYWNSDIGWEKIPVPLSGGFRDLSVSGDGSVWGLTQDMSVWSLGVEGGGWWKPINGQFTCISVGMKNNVWAVDIEGDVYCQLRDNIWIKDGESLGFRCVNVGSDGVIWGLDRAGYLWRRMESGWKRLTGDEFYDNFTGSQERKLSWKNIQGKLQTISVGNVENVWATTIYNQVYQHTFQSGWKLIPKIKLKSVTVGSDGIVWGIDPFMDIYRYAGDNKFVLENGKLKSVHTGNSNNVWGLGCDGSIWRRLLNVPDVCYDKDFSKNALLCANLSCIVYDPTEKIEERLSNMNLKLKKYLIGGVGVEDSFGFIACNSNSITIVFRGTRSWKDIFADVDMSTTDFYAEISYSNIRVHRGFARYYNALKDQIFRMIDTLIAELGGPEKVENVYLTGHSLGGAMAILCSVDLTNYLVKRYGPQPANFLQCLTYGAPPVGDVEFRQYWITLQTVMRGYHFQDPSDDVCHGDMSVMHRLPINLFTLGFNHVPSAIRLRKGKGHSILNYINLLQELLPPSTSTQYLRLMQITIVTGKNSLAPWYHFDGPGTWGRVSLLLGDFRPDSYYVQIYPLESLLRQSFGHGNTDSFFIDVAGVFQPSQMRHFTIKFEKIGLFKDSWLLDGIEFKLDGKIVYKETNLLAILDDKNSTFDGELDINNPRIESK</sequence>
<feature type="domain" description="Fungal lipase-type" evidence="1">
    <location>
        <begin position="833"/>
        <end position="963"/>
    </location>
</feature>
<proteinExistence type="predicted"/>
<dbReference type="Pfam" id="PF01764">
    <property type="entry name" value="Lipase_3"/>
    <property type="match status" value="1"/>
</dbReference>
<reference evidence="2 3" key="1">
    <citation type="submission" date="2023-04" db="EMBL/GenBank/DDBJ databases">
        <title>Genome of Basidiobolus ranarum AG-B5.</title>
        <authorList>
            <person name="Stajich J.E."/>
            <person name="Carter-House D."/>
            <person name="Gryganskyi A."/>
        </authorList>
    </citation>
    <scope>NUCLEOTIDE SEQUENCE [LARGE SCALE GENOMIC DNA]</scope>
    <source>
        <strain evidence="2 3">AG-B5</strain>
    </source>
</reference>
<accession>A0ABR2WZ06</accession>
<dbReference type="Proteomes" id="UP001479436">
    <property type="component" value="Unassembled WGS sequence"/>
</dbReference>
<dbReference type="SUPFAM" id="SSF53474">
    <property type="entry name" value="alpha/beta-Hydrolases"/>
    <property type="match status" value="1"/>
</dbReference>
<dbReference type="PANTHER" id="PTHR45856:SF24">
    <property type="entry name" value="FUNGAL LIPASE-LIKE DOMAIN-CONTAINING PROTEIN"/>
    <property type="match status" value="1"/>
</dbReference>
<dbReference type="EMBL" id="JASJQH010000131">
    <property type="protein sequence ID" value="KAK9766717.1"/>
    <property type="molecule type" value="Genomic_DNA"/>
</dbReference>
<dbReference type="SMART" id="SM00706">
    <property type="entry name" value="TECPR"/>
    <property type="match status" value="8"/>
</dbReference>